<dbReference type="WBParaSite" id="EVEC_0000445701-mRNA-1">
    <property type="protein sequence ID" value="EVEC_0000445701-mRNA-1"/>
    <property type="gene ID" value="EVEC_0000445701"/>
</dbReference>
<protein>
    <submittedName>
        <fullName evidence="6">Saposin B-type domain-containing protein</fullName>
    </submittedName>
</protein>
<dbReference type="InterPro" id="IPR011001">
    <property type="entry name" value="Saposin-like"/>
</dbReference>
<sequence>MRGLILLALLSLAFAQMAYREKAMDAGMAYREKAVLDGLLCAMCKPIVEEAEQVGIQYSNEFLKKQIKETCSQAGFLQQLCIEQMMQVVDELDKYIKQEFSPEICCEKVKLC</sequence>
<dbReference type="SUPFAM" id="SSF47862">
    <property type="entry name" value="Saposin"/>
    <property type="match status" value="1"/>
</dbReference>
<feature type="chain" id="PRO_5043122613" evidence="2">
    <location>
        <begin position="16"/>
        <end position="112"/>
    </location>
</feature>
<reference evidence="6" key="1">
    <citation type="submission" date="2017-02" db="UniProtKB">
        <authorList>
            <consortium name="WormBaseParasite"/>
        </authorList>
    </citation>
    <scope>IDENTIFICATION</scope>
</reference>
<evidence type="ECO:0000313" key="6">
    <source>
        <dbReference type="WBParaSite" id="EVEC_0000445701-mRNA-1"/>
    </source>
</evidence>
<accession>A0A0N4V346</accession>
<dbReference type="Proteomes" id="UP000274131">
    <property type="component" value="Unassembled WGS sequence"/>
</dbReference>
<dbReference type="PROSITE" id="PS50015">
    <property type="entry name" value="SAP_B"/>
    <property type="match status" value="1"/>
</dbReference>
<keyword evidence="5" id="KW-1185">Reference proteome</keyword>
<dbReference type="EMBL" id="UXUI01007782">
    <property type="protein sequence ID" value="VDD89414.1"/>
    <property type="molecule type" value="Genomic_DNA"/>
</dbReference>
<feature type="domain" description="Saposin B-type" evidence="3">
    <location>
        <begin position="37"/>
        <end position="112"/>
    </location>
</feature>
<organism evidence="6">
    <name type="scientific">Enterobius vermicularis</name>
    <name type="common">Human pinworm</name>
    <dbReference type="NCBI Taxonomy" id="51028"/>
    <lineage>
        <taxon>Eukaryota</taxon>
        <taxon>Metazoa</taxon>
        <taxon>Ecdysozoa</taxon>
        <taxon>Nematoda</taxon>
        <taxon>Chromadorea</taxon>
        <taxon>Rhabditida</taxon>
        <taxon>Spirurina</taxon>
        <taxon>Oxyuridomorpha</taxon>
        <taxon>Oxyuroidea</taxon>
        <taxon>Oxyuridae</taxon>
        <taxon>Enterobius</taxon>
    </lineage>
</organism>
<evidence type="ECO:0000259" key="3">
    <source>
        <dbReference type="PROSITE" id="PS50015"/>
    </source>
</evidence>
<evidence type="ECO:0000256" key="2">
    <source>
        <dbReference type="SAM" id="SignalP"/>
    </source>
</evidence>
<dbReference type="Gene3D" id="1.10.225.10">
    <property type="entry name" value="Saposin-like"/>
    <property type="match status" value="1"/>
</dbReference>
<name>A0A0N4V346_ENTVE</name>
<dbReference type="AlphaFoldDB" id="A0A0N4V346"/>
<proteinExistence type="predicted"/>
<keyword evidence="2" id="KW-0732">Signal</keyword>
<evidence type="ECO:0000313" key="5">
    <source>
        <dbReference type="Proteomes" id="UP000274131"/>
    </source>
</evidence>
<feature type="signal peptide" evidence="2">
    <location>
        <begin position="1"/>
        <end position="15"/>
    </location>
</feature>
<dbReference type="SMART" id="SM00741">
    <property type="entry name" value="SapB"/>
    <property type="match status" value="1"/>
</dbReference>
<gene>
    <name evidence="4" type="ORF">EVEC_LOCUS4165</name>
</gene>
<evidence type="ECO:0000256" key="1">
    <source>
        <dbReference type="ARBA" id="ARBA00023157"/>
    </source>
</evidence>
<evidence type="ECO:0000313" key="4">
    <source>
        <dbReference type="EMBL" id="VDD89414.1"/>
    </source>
</evidence>
<keyword evidence="1" id="KW-1015">Disulfide bond</keyword>
<reference evidence="4 5" key="2">
    <citation type="submission" date="2018-10" db="EMBL/GenBank/DDBJ databases">
        <authorList>
            <consortium name="Pathogen Informatics"/>
        </authorList>
    </citation>
    <scope>NUCLEOTIDE SEQUENCE [LARGE SCALE GENOMIC DNA]</scope>
</reference>
<dbReference type="InterPro" id="IPR008139">
    <property type="entry name" value="SaposinB_dom"/>
</dbReference>